<reference evidence="1" key="1">
    <citation type="submission" date="2020-05" db="EMBL/GenBank/DDBJ databases">
        <title>WGS assembly of Panicum virgatum.</title>
        <authorList>
            <person name="Lovell J.T."/>
            <person name="Jenkins J."/>
            <person name="Shu S."/>
            <person name="Juenger T.E."/>
            <person name="Schmutz J."/>
        </authorList>
    </citation>
    <scope>NUCLEOTIDE SEQUENCE</scope>
    <source>
        <strain evidence="1">AP13</strain>
    </source>
</reference>
<comment type="caution">
    <text evidence="1">The sequence shown here is derived from an EMBL/GenBank/DDBJ whole genome shotgun (WGS) entry which is preliminary data.</text>
</comment>
<name>A0A8T0XDM7_PANVG</name>
<sequence>MLILLSRLSTGQPAKLLSWVEHGNLMQNQFRSVYPSICFTPKSHGNLKQISGSKAMEKSKSNQTEDMILPLASPFTFKYREMSHVHCNFIIQFLLVVMHISYSELLPGR</sequence>
<proteinExistence type="predicted"/>
<evidence type="ECO:0000313" key="2">
    <source>
        <dbReference type="Proteomes" id="UP000823388"/>
    </source>
</evidence>
<accession>A0A8T0XDM7</accession>
<dbReference type="Proteomes" id="UP000823388">
    <property type="component" value="Chromosome 1K"/>
</dbReference>
<keyword evidence="2" id="KW-1185">Reference proteome</keyword>
<gene>
    <name evidence="1" type="ORF">PVAP13_1KG123754</name>
</gene>
<dbReference type="EMBL" id="CM029037">
    <property type="protein sequence ID" value="KAG2656898.1"/>
    <property type="molecule type" value="Genomic_DNA"/>
</dbReference>
<organism evidence="1 2">
    <name type="scientific">Panicum virgatum</name>
    <name type="common">Blackwell switchgrass</name>
    <dbReference type="NCBI Taxonomy" id="38727"/>
    <lineage>
        <taxon>Eukaryota</taxon>
        <taxon>Viridiplantae</taxon>
        <taxon>Streptophyta</taxon>
        <taxon>Embryophyta</taxon>
        <taxon>Tracheophyta</taxon>
        <taxon>Spermatophyta</taxon>
        <taxon>Magnoliopsida</taxon>
        <taxon>Liliopsida</taxon>
        <taxon>Poales</taxon>
        <taxon>Poaceae</taxon>
        <taxon>PACMAD clade</taxon>
        <taxon>Panicoideae</taxon>
        <taxon>Panicodae</taxon>
        <taxon>Paniceae</taxon>
        <taxon>Panicinae</taxon>
        <taxon>Panicum</taxon>
        <taxon>Panicum sect. Hiantes</taxon>
    </lineage>
</organism>
<protein>
    <submittedName>
        <fullName evidence="1">Uncharacterized protein</fullName>
    </submittedName>
</protein>
<evidence type="ECO:0000313" key="1">
    <source>
        <dbReference type="EMBL" id="KAG2656898.1"/>
    </source>
</evidence>
<dbReference type="AlphaFoldDB" id="A0A8T0XDM7"/>